<evidence type="ECO:0000313" key="1">
    <source>
        <dbReference type="EMBL" id="PKI43876.1"/>
    </source>
</evidence>
<dbReference type="NCBIfam" id="TIGR01571">
    <property type="entry name" value="A_thal_Cys_rich"/>
    <property type="match status" value="1"/>
</dbReference>
<dbReference type="Pfam" id="PF04749">
    <property type="entry name" value="PLAC8"/>
    <property type="match status" value="1"/>
</dbReference>
<gene>
    <name evidence="1" type="ORF">CRG98_035710</name>
</gene>
<protein>
    <submittedName>
        <fullName evidence="1">Uncharacterized protein</fullName>
    </submittedName>
</protein>
<organism evidence="1 2">
    <name type="scientific">Punica granatum</name>
    <name type="common">Pomegranate</name>
    <dbReference type="NCBI Taxonomy" id="22663"/>
    <lineage>
        <taxon>Eukaryota</taxon>
        <taxon>Viridiplantae</taxon>
        <taxon>Streptophyta</taxon>
        <taxon>Embryophyta</taxon>
        <taxon>Tracheophyta</taxon>
        <taxon>Spermatophyta</taxon>
        <taxon>Magnoliopsida</taxon>
        <taxon>eudicotyledons</taxon>
        <taxon>Gunneridae</taxon>
        <taxon>Pentapetalae</taxon>
        <taxon>rosids</taxon>
        <taxon>malvids</taxon>
        <taxon>Myrtales</taxon>
        <taxon>Lythraceae</taxon>
        <taxon>Punica</taxon>
    </lineage>
</organism>
<dbReference type="Proteomes" id="UP000233551">
    <property type="component" value="Unassembled WGS sequence"/>
</dbReference>
<accession>A0A2I0IKJ4</accession>
<evidence type="ECO:0000313" key="2">
    <source>
        <dbReference type="Proteomes" id="UP000233551"/>
    </source>
</evidence>
<comment type="caution">
    <text evidence="1">The sequence shown here is derived from an EMBL/GenBank/DDBJ whole genome shotgun (WGS) entry which is preliminary data.</text>
</comment>
<keyword evidence="2" id="KW-1185">Reference proteome</keyword>
<name>A0A2I0IKJ4_PUNGR</name>
<proteinExistence type="predicted"/>
<dbReference type="InterPro" id="IPR006461">
    <property type="entry name" value="PLAC_motif_containing"/>
</dbReference>
<sequence length="127" mass="13928">MPFSNQKLSPLAETSPGQWTTGLFNCREDVPTSCCKAGLISTLLLGFACFYTLRYRAKLRGHHSLPPAPCGDCLVHTFGLPLALCQEHRELKNRGFDPIIGWAANADKMMHQPGGAMKVPTISAMIR</sequence>
<dbReference type="AlphaFoldDB" id="A0A2I0IKJ4"/>
<dbReference type="STRING" id="22663.A0A2I0IKJ4"/>
<reference evidence="1 2" key="1">
    <citation type="submission" date="2017-11" db="EMBL/GenBank/DDBJ databases">
        <title>De-novo sequencing of pomegranate (Punica granatum L.) genome.</title>
        <authorList>
            <person name="Akparov Z."/>
            <person name="Amiraslanov A."/>
            <person name="Hajiyeva S."/>
            <person name="Abbasov M."/>
            <person name="Kaur K."/>
            <person name="Hamwieh A."/>
            <person name="Solovyev V."/>
            <person name="Salamov A."/>
            <person name="Braich B."/>
            <person name="Kosarev P."/>
            <person name="Mahmoud A."/>
            <person name="Hajiyev E."/>
            <person name="Babayeva S."/>
            <person name="Izzatullayeva V."/>
            <person name="Mammadov A."/>
            <person name="Mammadov A."/>
            <person name="Sharifova S."/>
            <person name="Ojaghi J."/>
            <person name="Eynullazada K."/>
            <person name="Bayramov B."/>
            <person name="Abdulazimova A."/>
            <person name="Shahmuradov I."/>
        </authorList>
    </citation>
    <scope>NUCLEOTIDE SEQUENCE [LARGE SCALE GENOMIC DNA]</scope>
    <source>
        <strain evidence="2">cv. AG2017</strain>
        <tissue evidence="1">Leaf</tissue>
    </source>
</reference>
<dbReference type="EMBL" id="PGOL01002963">
    <property type="protein sequence ID" value="PKI43876.1"/>
    <property type="molecule type" value="Genomic_DNA"/>
</dbReference>
<dbReference type="PANTHER" id="PTHR15907">
    <property type="entry name" value="DUF614 FAMILY PROTEIN-RELATED"/>
    <property type="match status" value="1"/>
</dbReference>